<feature type="transmembrane region" description="Helical" evidence="9">
    <location>
        <begin position="122"/>
        <end position="148"/>
    </location>
</feature>
<dbReference type="InterPro" id="IPR001927">
    <property type="entry name" value="Na/Gal_symport"/>
</dbReference>
<evidence type="ECO:0000256" key="2">
    <source>
        <dbReference type="ARBA" id="ARBA00007724"/>
    </source>
</evidence>
<keyword evidence="6" id="KW-0808">Transferase</keyword>
<keyword evidence="3" id="KW-0813">Transport</keyword>
<dbReference type="PROSITE" id="PS00371">
    <property type="entry name" value="PTS_EIIA_TYPE_1_HIS"/>
    <property type="match status" value="1"/>
</dbReference>
<feature type="transmembrane region" description="Helical" evidence="9">
    <location>
        <begin position="253"/>
        <end position="270"/>
    </location>
</feature>
<feature type="transmembrane region" description="Helical" evidence="9">
    <location>
        <begin position="98"/>
        <end position="116"/>
    </location>
</feature>
<keyword evidence="9" id="KW-1133">Transmembrane helix</keyword>
<keyword evidence="4" id="KW-0597">Phosphoprotein</keyword>
<dbReference type="NCBIfam" id="TIGR00830">
    <property type="entry name" value="PTBA"/>
    <property type="match status" value="1"/>
</dbReference>
<dbReference type="InterPro" id="IPR011055">
    <property type="entry name" value="Dup_hybrid_motif"/>
</dbReference>
<evidence type="ECO:0000256" key="7">
    <source>
        <dbReference type="ARBA" id="ARBA00022683"/>
    </source>
</evidence>
<dbReference type="Proteomes" id="UP001223079">
    <property type="component" value="Unassembled WGS sequence"/>
</dbReference>
<evidence type="ECO:0000256" key="9">
    <source>
        <dbReference type="SAM" id="Phobius"/>
    </source>
</evidence>
<comment type="similarity">
    <text evidence="2">In the N-terminal section; belongs to the sodium:galactoside symporter (TC 2.A.2) family.</text>
</comment>
<dbReference type="PROSITE" id="PS51093">
    <property type="entry name" value="PTS_EIIA_TYPE_1"/>
    <property type="match status" value="1"/>
</dbReference>
<evidence type="ECO:0000256" key="5">
    <source>
        <dbReference type="ARBA" id="ARBA00022597"/>
    </source>
</evidence>
<feature type="transmembrane region" description="Helical" evidence="9">
    <location>
        <begin position="321"/>
        <end position="338"/>
    </location>
</feature>
<feature type="transmembrane region" description="Helical" evidence="9">
    <location>
        <begin position="33"/>
        <end position="52"/>
    </location>
</feature>
<accession>A0ABT9YPJ0</accession>
<comment type="subcellular location">
    <subcellularLocation>
        <location evidence="1">Cytoplasm</location>
    </subcellularLocation>
</comment>
<dbReference type="Pfam" id="PF00358">
    <property type="entry name" value="PTS_EIIA_1"/>
    <property type="match status" value="1"/>
</dbReference>
<dbReference type="Gene3D" id="2.70.70.10">
    <property type="entry name" value="Glucose Permease (Domain IIA)"/>
    <property type="match status" value="1"/>
</dbReference>
<dbReference type="InterPro" id="IPR001127">
    <property type="entry name" value="PTS_EIIA_1_perm"/>
</dbReference>
<keyword evidence="5" id="KW-0762">Sugar transport</keyword>
<dbReference type="Pfam" id="PF13347">
    <property type="entry name" value="MFS_2"/>
    <property type="match status" value="1"/>
</dbReference>
<keyword evidence="8" id="KW-0418">Kinase</keyword>
<evidence type="ECO:0000313" key="12">
    <source>
        <dbReference type="Proteomes" id="UP001223079"/>
    </source>
</evidence>
<dbReference type="SUPFAM" id="SSF103473">
    <property type="entry name" value="MFS general substrate transporter"/>
    <property type="match status" value="1"/>
</dbReference>
<evidence type="ECO:0000256" key="3">
    <source>
        <dbReference type="ARBA" id="ARBA00022448"/>
    </source>
</evidence>
<dbReference type="PANTHER" id="PTHR45008:SF1">
    <property type="entry name" value="PTS SYSTEM GLUCOSE-SPECIFIC EIIA COMPONENT"/>
    <property type="match status" value="1"/>
</dbReference>
<reference evidence="11 12" key="1">
    <citation type="submission" date="2023-07" db="EMBL/GenBank/DDBJ databases">
        <title>Genomic Encyclopedia of Type Strains, Phase IV (KMG-IV): sequencing the most valuable type-strain genomes for metagenomic binning, comparative biology and taxonomic classification.</title>
        <authorList>
            <person name="Goeker M."/>
        </authorList>
    </citation>
    <scope>NUCLEOTIDE SEQUENCE [LARGE SCALE GENOMIC DNA]</scope>
    <source>
        <strain evidence="11 12">DSM 105143</strain>
    </source>
</reference>
<feature type="transmembrane region" description="Helical" evidence="9">
    <location>
        <begin position="344"/>
        <end position="372"/>
    </location>
</feature>
<dbReference type="PANTHER" id="PTHR45008">
    <property type="entry name" value="PTS SYSTEM GLUCOSE-SPECIFIC EIIA COMPONENT"/>
    <property type="match status" value="1"/>
</dbReference>
<sequence length="638" mass="68687">MIRKPKKDKNAIRYDRDGIQKVMRVRDYFADSLGMFSLNVISGLVGQLTYFYTDKVGLAAGAIATIFMVNKIFDAFTDVIMGNIIDNTKPGKEKYRPWLLKAGVPAGLMLITMFMVPNGTDIFQLGYVMATNLLLTSVLYTAMAVPYVSLQLVRTRSQEERSYIGTWRAAAGYVSGMFIAILVIPVTNMLGGDKAAWIKLAAIFGALVVIAMLICFAFAKESAVDSKNKGEVVESVEEEQMTMRDALSKLVKNKYWMMLLVVNVAINISYGLTGTSGTYYAKWIYGNDNLVAVMGGLGLIPTFLGFALLTPLVKKFGPTKLLKYMALITVVLTTARIVNPDHFIFNTAIGLVTTFTGIPIMALTGVLMGMVVDYNDYKFGSKMIGRSSSAHSFANKIGTGIGASMVGWCLALASYDGSAAVATEPVRQAIFTFSIYIPLLLNLAIFLALRKFDLEGRMVEIYAAIAERRAGGESKEAAPAIEKAEVVKGEVLLAPVAGQTFSLQEVNDPAFSNGAIGQGIAIKPSEGVLYAPADGQVSLAFATGHAVNIVTPNGAEIFVHIGIDTVTMNGNGFELKIAQGDFVKAGDIIGNFDKDKIAAAGLIDTTVLLVTNTKDYTEIKSIAADTVAKADKVLELKA</sequence>
<name>A0ABT9YPJ0_9STRE</name>
<keyword evidence="12" id="KW-1185">Reference proteome</keyword>
<evidence type="ECO:0000256" key="1">
    <source>
        <dbReference type="ARBA" id="ARBA00004496"/>
    </source>
</evidence>
<evidence type="ECO:0000256" key="4">
    <source>
        <dbReference type="ARBA" id="ARBA00022553"/>
    </source>
</evidence>
<evidence type="ECO:0000259" key="10">
    <source>
        <dbReference type="PROSITE" id="PS51093"/>
    </source>
</evidence>
<evidence type="ECO:0000256" key="6">
    <source>
        <dbReference type="ARBA" id="ARBA00022679"/>
    </source>
</evidence>
<feature type="domain" description="PTS EIIA type-1" evidence="10">
    <location>
        <begin position="508"/>
        <end position="612"/>
    </location>
</feature>
<dbReference type="InterPro" id="IPR050890">
    <property type="entry name" value="PTS_EIIA_component"/>
</dbReference>
<comment type="caution">
    <text evidence="11">The sequence shown here is derived from an EMBL/GenBank/DDBJ whole genome shotgun (WGS) entry which is preliminary data.</text>
</comment>
<dbReference type="SUPFAM" id="SSF51261">
    <property type="entry name" value="Duplicated hybrid motif"/>
    <property type="match status" value="1"/>
</dbReference>
<feature type="transmembrane region" description="Helical" evidence="9">
    <location>
        <begin position="393"/>
        <end position="415"/>
    </location>
</feature>
<proteinExistence type="inferred from homology"/>
<feature type="transmembrane region" description="Helical" evidence="9">
    <location>
        <begin position="290"/>
        <end position="309"/>
    </location>
</feature>
<dbReference type="Gene3D" id="1.20.1250.20">
    <property type="entry name" value="MFS general substrate transporter like domains"/>
    <property type="match status" value="2"/>
</dbReference>
<evidence type="ECO:0000256" key="8">
    <source>
        <dbReference type="ARBA" id="ARBA00022777"/>
    </source>
</evidence>
<keyword evidence="7" id="KW-0598">Phosphotransferase system</keyword>
<feature type="transmembrane region" description="Helical" evidence="9">
    <location>
        <begin position="169"/>
        <end position="190"/>
    </location>
</feature>
<dbReference type="RefSeq" id="WP_307121032.1">
    <property type="nucleotide sequence ID" value="NZ_JAUSTM010000002.1"/>
</dbReference>
<organism evidence="11 12">
    <name type="scientific">Streptococcus moroccensis</name>
    <dbReference type="NCBI Taxonomy" id="1451356"/>
    <lineage>
        <taxon>Bacteria</taxon>
        <taxon>Bacillati</taxon>
        <taxon>Bacillota</taxon>
        <taxon>Bacilli</taxon>
        <taxon>Lactobacillales</taxon>
        <taxon>Streptococcaceae</taxon>
        <taxon>Streptococcus</taxon>
    </lineage>
</organism>
<feature type="transmembrane region" description="Helical" evidence="9">
    <location>
        <begin position="196"/>
        <end position="219"/>
    </location>
</feature>
<feature type="transmembrane region" description="Helical" evidence="9">
    <location>
        <begin position="58"/>
        <end position="77"/>
    </location>
</feature>
<protein>
    <submittedName>
        <fullName evidence="11">GPH family glycoside/pentoside/hexuronide:cation symporter</fullName>
    </submittedName>
</protein>
<gene>
    <name evidence="11" type="ORF">J2S23_000339</name>
</gene>
<dbReference type="InterPro" id="IPR036259">
    <property type="entry name" value="MFS_trans_sf"/>
</dbReference>
<dbReference type="NCBIfam" id="TIGR00792">
    <property type="entry name" value="gph"/>
    <property type="match status" value="1"/>
</dbReference>
<feature type="transmembrane region" description="Helical" evidence="9">
    <location>
        <begin position="427"/>
        <end position="449"/>
    </location>
</feature>
<keyword evidence="9" id="KW-0472">Membrane</keyword>
<keyword evidence="9" id="KW-0812">Transmembrane</keyword>
<dbReference type="EMBL" id="JAUSTM010000002">
    <property type="protein sequence ID" value="MDQ0221807.1"/>
    <property type="molecule type" value="Genomic_DNA"/>
</dbReference>
<evidence type="ECO:0000313" key="11">
    <source>
        <dbReference type="EMBL" id="MDQ0221807.1"/>
    </source>
</evidence>